<keyword evidence="4" id="KW-1015">Disulfide bond</keyword>
<evidence type="ECO:0000256" key="2">
    <source>
        <dbReference type="ARBA" id="ARBA00022801"/>
    </source>
</evidence>
<dbReference type="InterPro" id="IPR033116">
    <property type="entry name" value="TRYPSIN_SER"/>
</dbReference>
<evidence type="ECO:0000256" key="5">
    <source>
        <dbReference type="RuleBase" id="RU363034"/>
    </source>
</evidence>
<dbReference type="InterPro" id="IPR001254">
    <property type="entry name" value="Trypsin_dom"/>
</dbReference>
<sequence length="853" mass="95062">MREIQVLLLFNLCIASYGQVPVGPVVRNRLYKNIGKIHKSYSFTFEMKPTGTIAGWSNIVHAYDKEGNCCGVGQRIPAIFMSSNSTRLRIANAVSINGNYGVNRNIPMGQFTNVTIQQVEQSGGSYLYSIYLNTTKIASTVNTQPQEFDNVQLFASDKWYNPSKVVLRYFNFQSPFSKYDPTKDNNELAEEICKGRCIDLKDKCGIMLGCGDVQFDVSKHCPETCETYLLVVPAVWDRLYKNIGKIHKSYSFTFEIKPTGTIAGWSNIVHAYDREGNCCGVGQRIPAIFMSSNSTRLRIANAVSGNGNYGVNRNIPMGQFTNVTIQQVEQSGGSYLYSIYLNKTKIASTVNTQPQEFDNVQLFASDKWYNPSKVVLRYFNFQSPFSKYDPTKDNNELAEEICKGRCIDLKDKCGIMLGCGDVQFDVSKHCPETCETYLLVVPVVWDRLYKNIGKIHKSYSFTFEMKPTGTIAGWSNIVHAYDKEGNCCQVGQRIPAIFMASSSTRLHITNAVSGKGNYAVNRNIPMGQFTNVTIQQVEQSDGSYLYSIYLNTTKIASTVNTQPQEFDNVQLFASDKWYNPSKVVLGYFNFQSPYPKQVPADSECGVSKVGQSRIVGGQNALPGEWPWQVFYIIRKGTRAFSCGGVLIHKKWVLTAAHCTVGDGAFVSKLYLGEHERGKVDAGEQTPKVKRIINHEMYRLAPGTNSFDFALLELETEAQITDNVRTICIPKKRSGTDFDNQICDITGWGTTSESGRGAKILQEASVRVYPQRECLGNYGSRIGDSMFCAGYRDGGVDSCQGDSGGPLQCKDGNKWVLWGITSWGFGCARPGRAGVYGKVTQVVDWIEEKTGVTF</sequence>
<feature type="signal peptide" evidence="6">
    <location>
        <begin position="1"/>
        <end position="18"/>
    </location>
</feature>
<dbReference type="Proteomes" id="UP000594262">
    <property type="component" value="Unplaced"/>
</dbReference>
<dbReference type="FunFam" id="2.40.10.10:FF:000003">
    <property type="entry name" value="Transmembrane serine protease 3"/>
    <property type="match status" value="1"/>
</dbReference>
<dbReference type="PROSITE" id="PS00134">
    <property type="entry name" value="TRYPSIN_HIS"/>
    <property type="match status" value="1"/>
</dbReference>
<keyword evidence="6" id="KW-0732">Signal</keyword>
<dbReference type="GeneID" id="136801522"/>
<dbReference type="InterPro" id="IPR018114">
    <property type="entry name" value="TRYPSIN_HIS"/>
</dbReference>
<organism evidence="8 9">
    <name type="scientific">Clytia hemisphaerica</name>
    <dbReference type="NCBI Taxonomy" id="252671"/>
    <lineage>
        <taxon>Eukaryota</taxon>
        <taxon>Metazoa</taxon>
        <taxon>Cnidaria</taxon>
        <taxon>Hydrozoa</taxon>
        <taxon>Hydroidolina</taxon>
        <taxon>Leptothecata</taxon>
        <taxon>Obeliida</taxon>
        <taxon>Clytiidae</taxon>
        <taxon>Clytia</taxon>
    </lineage>
</organism>
<dbReference type="PROSITE" id="PS00135">
    <property type="entry name" value="TRYPSIN_SER"/>
    <property type="match status" value="1"/>
</dbReference>
<dbReference type="PRINTS" id="PR00722">
    <property type="entry name" value="CHYMOTRYPSIN"/>
</dbReference>
<dbReference type="CDD" id="cd00190">
    <property type="entry name" value="Tryp_SPc"/>
    <property type="match status" value="1"/>
</dbReference>
<dbReference type="RefSeq" id="XP_066914260.1">
    <property type="nucleotide sequence ID" value="XM_067058159.1"/>
</dbReference>
<feature type="domain" description="Peptidase S1" evidence="7">
    <location>
        <begin position="614"/>
        <end position="850"/>
    </location>
</feature>
<evidence type="ECO:0000259" key="7">
    <source>
        <dbReference type="PROSITE" id="PS50240"/>
    </source>
</evidence>
<evidence type="ECO:0000256" key="4">
    <source>
        <dbReference type="ARBA" id="ARBA00023157"/>
    </source>
</evidence>
<protein>
    <recommendedName>
        <fullName evidence="7">Peptidase S1 domain-containing protein</fullName>
    </recommendedName>
</protein>
<dbReference type="PANTHER" id="PTHR24252">
    <property type="entry name" value="ACROSIN-RELATED"/>
    <property type="match status" value="1"/>
</dbReference>
<keyword evidence="2 5" id="KW-0378">Hydrolase</keyword>
<dbReference type="PANTHER" id="PTHR24252:SF7">
    <property type="entry name" value="HYALIN"/>
    <property type="match status" value="1"/>
</dbReference>
<dbReference type="InterPro" id="IPR001314">
    <property type="entry name" value="Peptidase_S1A"/>
</dbReference>
<reference evidence="8" key="1">
    <citation type="submission" date="2021-01" db="UniProtKB">
        <authorList>
            <consortium name="EnsemblMetazoa"/>
        </authorList>
    </citation>
    <scope>IDENTIFICATION</scope>
</reference>
<dbReference type="OrthoDB" id="9425590at2759"/>
<keyword evidence="1 5" id="KW-0645">Protease</keyword>
<dbReference type="SUPFAM" id="SSF50494">
    <property type="entry name" value="Trypsin-like serine proteases"/>
    <property type="match status" value="1"/>
</dbReference>
<dbReference type="SMART" id="SM00020">
    <property type="entry name" value="Tryp_SPc"/>
    <property type="match status" value="1"/>
</dbReference>
<dbReference type="InterPro" id="IPR009003">
    <property type="entry name" value="Peptidase_S1_PA"/>
</dbReference>
<dbReference type="PROSITE" id="PS50240">
    <property type="entry name" value="TRYPSIN_DOM"/>
    <property type="match status" value="1"/>
</dbReference>
<name>A0A7M5WXR8_9CNID</name>
<accession>A0A7M5WXR8</accession>
<dbReference type="GO" id="GO:0004252">
    <property type="term" value="F:serine-type endopeptidase activity"/>
    <property type="evidence" value="ECO:0007669"/>
    <property type="project" value="InterPro"/>
</dbReference>
<proteinExistence type="predicted"/>
<dbReference type="InterPro" id="IPR043504">
    <property type="entry name" value="Peptidase_S1_PA_chymotrypsin"/>
</dbReference>
<evidence type="ECO:0000313" key="9">
    <source>
        <dbReference type="Proteomes" id="UP000594262"/>
    </source>
</evidence>
<evidence type="ECO:0000256" key="3">
    <source>
        <dbReference type="ARBA" id="ARBA00022825"/>
    </source>
</evidence>
<dbReference type="Gene3D" id="2.40.10.10">
    <property type="entry name" value="Trypsin-like serine proteases"/>
    <property type="match status" value="1"/>
</dbReference>
<evidence type="ECO:0000256" key="1">
    <source>
        <dbReference type="ARBA" id="ARBA00022670"/>
    </source>
</evidence>
<dbReference type="AlphaFoldDB" id="A0A7M5WXR8"/>
<dbReference type="Pfam" id="PF00089">
    <property type="entry name" value="Trypsin"/>
    <property type="match status" value="1"/>
</dbReference>
<evidence type="ECO:0000313" key="8">
    <source>
        <dbReference type="EnsemblMetazoa" id="CLYHEMP014787.7"/>
    </source>
</evidence>
<dbReference type="EnsemblMetazoa" id="CLYHEMT014787.7">
    <property type="protein sequence ID" value="CLYHEMP014787.7"/>
    <property type="gene ID" value="CLYHEMG014787"/>
</dbReference>
<evidence type="ECO:0000256" key="6">
    <source>
        <dbReference type="SAM" id="SignalP"/>
    </source>
</evidence>
<keyword evidence="9" id="KW-1185">Reference proteome</keyword>
<dbReference type="GO" id="GO:0006508">
    <property type="term" value="P:proteolysis"/>
    <property type="evidence" value="ECO:0007669"/>
    <property type="project" value="UniProtKB-KW"/>
</dbReference>
<keyword evidence="3 5" id="KW-0720">Serine protease</keyword>
<feature type="chain" id="PRO_5029714765" description="Peptidase S1 domain-containing protein" evidence="6">
    <location>
        <begin position="19"/>
        <end position="853"/>
    </location>
</feature>